<gene>
    <name evidence="3" type="ORF">EHS24_005241</name>
</gene>
<dbReference type="GeneID" id="39589784"/>
<evidence type="ECO:0000256" key="1">
    <source>
        <dbReference type="SAM" id="Coils"/>
    </source>
</evidence>
<dbReference type="STRING" id="105984.A0A427XD45"/>
<comment type="caution">
    <text evidence="3">The sequence shown here is derived from an EMBL/GenBank/DDBJ whole genome shotgun (WGS) entry which is preliminary data.</text>
</comment>
<evidence type="ECO:0000313" key="3">
    <source>
        <dbReference type="EMBL" id="RSH76840.1"/>
    </source>
</evidence>
<name>A0A427XD45_9TREE</name>
<dbReference type="OrthoDB" id="3005035at2759"/>
<dbReference type="EMBL" id="RSCE01000020">
    <property type="protein sequence ID" value="RSH76840.1"/>
    <property type="molecule type" value="Genomic_DNA"/>
</dbReference>
<feature type="region of interest" description="Disordered" evidence="2">
    <location>
        <begin position="1"/>
        <end position="48"/>
    </location>
</feature>
<keyword evidence="1" id="KW-0175">Coiled coil</keyword>
<dbReference type="RefSeq" id="XP_028471987.1">
    <property type="nucleotide sequence ID" value="XM_028620771.1"/>
</dbReference>
<proteinExistence type="predicted"/>
<protein>
    <submittedName>
        <fullName evidence="3">Uncharacterized protein</fullName>
    </submittedName>
</protein>
<sequence length="414" mass="46375">MSYNWNHVIDSLAPSSSSAAPRRPSQERSPHPPHSPTPGQSTSPSRCVCESHPVLLQPLPPSLTLEKESRAQSELELDRQATQRRRERELAEALQDAHHEVERIQAREEVGTWARLRQRVQRGSVSEASKAGMPFVHPPQAYELYAAIDNHNLDYIARVRDQAFNLLLQKHGGEFPIVYASRIGPTHRDVVILLVGAFSRYVNNLDEDDFKKKETLNTLKALRANVGLSSSDCANPRHQLKLAIDNALATATGTSQSNLLSSYMQVLIMSEGDSWIHRSTHDLGLVLRSPDSSPLAEAESMVRKFATKELRGVTGGVSDVEDYIANATLDLVIMAAWSVAATQMDVEPLPTYTFARDLRTWQMLNEAMDENKDKLSKVTRRVRHVLEAVIEYGGDTRQGVRGRLRDVKEHVDRQ</sequence>
<dbReference type="AlphaFoldDB" id="A0A427XD45"/>
<accession>A0A427XD45</accession>
<organism evidence="3 4">
    <name type="scientific">Apiotrichum porosum</name>
    <dbReference type="NCBI Taxonomy" id="105984"/>
    <lineage>
        <taxon>Eukaryota</taxon>
        <taxon>Fungi</taxon>
        <taxon>Dikarya</taxon>
        <taxon>Basidiomycota</taxon>
        <taxon>Agaricomycotina</taxon>
        <taxon>Tremellomycetes</taxon>
        <taxon>Trichosporonales</taxon>
        <taxon>Trichosporonaceae</taxon>
        <taxon>Apiotrichum</taxon>
    </lineage>
</organism>
<dbReference type="Proteomes" id="UP000279236">
    <property type="component" value="Unassembled WGS sequence"/>
</dbReference>
<evidence type="ECO:0000313" key="4">
    <source>
        <dbReference type="Proteomes" id="UP000279236"/>
    </source>
</evidence>
<feature type="coiled-coil region" evidence="1">
    <location>
        <begin position="65"/>
        <end position="107"/>
    </location>
</feature>
<feature type="compositionally biased region" description="Low complexity" evidence="2">
    <location>
        <begin position="11"/>
        <end position="23"/>
    </location>
</feature>
<reference evidence="3 4" key="1">
    <citation type="submission" date="2018-11" db="EMBL/GenBank/DDBJ databases">
        <title>Genome sequence of Apiotrichum porosum DSM 27194.</title>
        <authorList>
            <person name="Aliyu H."/>
            <person name="Gorte O."/>
            <person name="Ochsenreither K."/>
        </authorList>
    </citation>
    <scope>NUCLEOTIDE SEQUENCE [LARGE SCALE GENOMIC DNA]</scope>
    <source>
        <strain evidence="3 4">DSM 27194</strain>
    </source>
</reference>
<keyword evidence="4" id="KW-1185">Reference proteome</keyword>
<evidence type="ECO:0000256" key="2">
    <source>
        <dbReference type="SAM" id="MobiDB-lite"/>
    </source>
</evidence>